<comment type="caution">
    <text evidence="1">The sequence shown here is derived from an EMBL/GenBank/DDBJ whole genome shotgun (WGS) entry which is preliminary data.</text>
</comment>
<dbReference type="EMBL" id="PPHD01009998">
    <property type="protein sequence ID" value="POI30974.1"/>
    <property type="molecule type" value="Genomic_DNA"/>
</dbReference>
<protein>
    <submittedName>
        <fullName evidence="1">Uncharacterized protein</fullName>
    </submittedName>
</protein>
<gene>
    <name evidence="1" type="ORF">CIB84_005275</name>
</gene>
<evidence type="ECO:0000313" key="1">
    <source>
        <dbReference type="EMBL" id="POI30974.1"/>
    </source>
</evidence>
<keyword evidence="2" id="KW-1185">Reference proteome</keyword>
<reference evidence="1 2" key="1">
    <citation type="submission" date="2018-01" db="EMBL/GenBank/DDBJ databases">
        <title>Comparison of the Chinese Bamboo Partridge and Red Junglefowl genome sequences highlights the importance of demography in genome evolution.</title>
        <authorList>
            <person name="Tiley G.P."/>
            <person name="Kimball R.T."/>
            <person name="Braun E.L."/>
            <person name="Burleigh J.G."/>
        </authorList>
    </citation>
    <scope>NUCLEOTIDE SEQUENCE [LARGE SCALE GENOMIC DNA]</scope>
    <source>
        <strain evidence="1">RTK389</strain>
        <tissue evidence="1">Blood</tissue>
    </source>
</reference>
<dbReference type="Proteomes" id="UP000237246">
    <property type="component" value="Unassembled WGS sequence"/>
</dbReference>
<accession>A0A2P4T3Q2</accession>
<organism evidence="1 2">
    <name type="scientific">Bambusicola thoracicus</name>
    <name type="common">Chinese bamboo-partridge</name>
    <name type="synonym">Perdix thoracica</name>
    <dbReference type="NCBI Taxonomy" id="9083"/>
    <lineage>
        <taxon>Eukaryota</taxon>
        <taxon>Metazoa</taxon>
        <taxon>Chordata</taxon>
        <taxon>Craniata</taxon>
        <taxon>Vertebrata</taxon>
        <taxon>Euteleostomi</taxon>
        <taxon>Archelosauria</taxon>
        <taxon>Archosauria</taxon>
        <taxon>Dinosauria</taxon>
        <taxon>Saurischia</taxon>
        <taxon>Theropoda</taxon>
        <taxon>Coelurosauria</taxon>
        <taxon>Aves</taxon>
        <taxon>Neognathae</taxon>
        <taxon>Galloanserae</taxon>
        <taxon>Galliformes</taxon>
        <taxon>Phasianidae</taxon>
        <taxon>Perdicinae</taxon>
        <taxon>Bambusicola</taxon>
    </lineage>
</organism>
<evidence type="ECO:0000313" key="2">
    <source>
        <dbReference type="Proteomes" id="UP000237246"/>
    </source>
</evidence>
<sequence>MLYQTSQSTSPLIQK</sequence>
<proteinExistence type="predicted"/>
<name>A0A2P4T3Q2_BAMTH</name>